<dbReference type="GO" id="GO:0070823">
    <property type="term" value="C:HDA1 complex"/>
    <property type="evidence" value="ECO:0007669"/>
    <property type="project" value="InterPro"/>
</dbReference>
<feature type="region of interest" description="Disordered" evidence="2">
    <location>
        <begin position="317"/>
        <end position="360"/>
    </location>
</feature>
<name>A0A8H7IWK3_9PLEO</name>
<feature type="coiled-coil region" evidence="1">
    <location>
        <begin position="1299"/>
        <end position="1357"/>
    </location>
</feature>
<evidence type="ECO:0000313" key="5">
    <source>
        <dbReference type="Proteomes" id="UP000651452"/>
    </source>
</evidence>
<sequence length="1525" mass="167548">MASPKRKRQPTRTTSNKRLKYTQPDTDSGSSGSSSSSDNDDDPTNHSQIEWEALRILAQTGTGFGLRYLIEWKGIDPATGEQWEPTWEGAKNASDSLRASWKKEQALQLQKKRKTAATAARSTLYQSAPEIVQAQATQTRATRQRRTIESPETSTSPSATEPPTEISPTTSAAPSKTTINIGTPIPYWTSPQVNIYRRGDSLNPNEYEPHTEIPESPLSPARSNSDDNDLDSSQLFSSQRGFCASGIVPDTQSSVGDVSYIPVTQEDLDSSLHSDSADESTEGNIIGYSGLLDTNTDAALRLGARAQSPATSIAETVADTTQDLQSQRQVESQQEQSEIPETLESPVASNKSDQTTTQNNSIGIQYTATAHLKSSAGRHESCSLEQLAFIDNTTQSEHETPPHNFQPQLQEQGVQVAPTEVLSEPVDTVTRPASSSAESVTFVVADTPQISQLTSTAQEGTTNKEQTNRAHQNEAANQSVEKPVSLLSTERSVLEEYAQFPFHSQYPASFVLESATNSTQSALSESLRACVSHVVTGTQPGEGSKSSSSDDSVALDECDESTTIDEISQPILQQESYLPPQEPLAPRLSQSQADVSDFDHFPPGEPEAYVEQAGSAVVSHLAPSTEQSTVSHEHNAQLVSSSEYFGTQDDTTESVRATTEHEAEASPRQKSSPCSRHDSSQETPERHSRSVEPSSSPIPHPPSYSLRTLDSNVPPRPSTPTLSSSLSKMAESTGAKIERELKELKEAKRAANPFVSRRERTRAYRAPSVASAGAVSSSSLLQPATAPALPTINVSAEGTRSPSTVPDRSPAPPAQTSLRDLAFANAKGKATEALLENPLAATSSNNNAGPTQEKAELVAAAAAAAVANRPVESPELLADDSTEEMSDIDDNIDDHDEGSVCNDDLQLERNEYIVPLFIEGRQSDTYNEYIKRKSDLLDAVLHEDPIITELQLLDRVEEALTYMKAIETHPDLTYAEAESAMGSDLQSATDVQYGAQFGIENSVKFKFLRELFNNLRKQALHIVLLLDQDNDALFNILRTFFTAADHNYRMPTKGYELDTSNDALTITVFPNTTSPILQPADLVICLDGVQSAAQIRQNNWAVASGKTVPVLHLVISQTVGHIERYIVPNVERRIRIETILAGLGQIQKRNEIGKPVYLDAPGAVEAARLVAFWLFPDDEESTEWPLPSIESVRNFMEYERTQQSVASATSSPAPERTKRPLEADDDDAAKRMRYTPQPHAISGSRVNQQNEVTHISDSMPGTGFSENSHLTAQLEETHCELLRTEREHREKEVMWDKQQTEHENRAQEYRKLLNEKREVDRAHESKTRDCEKLRTQLESKAAEIKALRDELEAQRTLGLISHDEKDVEITRLRKELEITQLDRDRALRSEKSTESTLEYTKEQYRTVSNAAGQLRTDITSLQTENAQLAHQASGEAAKLKQLHLNKSAKNLAQQNKALISENNRLKVTLKQKEDELIRAKSNSVRVGYGTRAQSTTPQPKTRSRATSPTATRGGRGGRIGDLRLE</sequence>
<feature type="compositionally biased region" description="Polar residues" evidence="2">
    <location>
        <begin position="1491"/>
        <end position="1500"/>
    </location>
</feature>
<dbReference type="Pfam" id="PF11496">
    <property type="entry name" value="HDA2-3"/>
    <property type="match status" value="1"/>
</dbReference>
<feature type="compositionally biased region" description="Low complexity" evidence="2">
    <location>
        <begin position="325"/>
        <end position="337"/>
    </location>
</feature>
<feature type="compositionally biased region" description="Polar residues" evidence="2">
    <location>
        <begin position="347"/>
        <end position="360"/>
    </location>
</feature>
<accession>A0A8H7IWK3</accession>
<dbReference type="InterPro" id="IPR000953">
    <property type="entry name" value="Chromo/chromo_shadow_dom"/>
</dbReference>
<dbReference type="OrthoDB" id="3647690at2759"/>
<keyword evidence="1" id="KW-0175">Coiled coil</keyword>
<feature type="region of interest" description="Disordered" evidence="2">
    <location>
        <begin position="1"/>
        <end position="47"/>
    </location>
</feature>
<feature type="compositionally biased region" description="Basic and acidic residues" evidence="2">
    <location>
        <begin position="658"/>
        <end position="667"/>
    </location>
</feature>
<evidence type="ECO:0000256" key="2">
    <source>
        <dbReference type="SAM" id="MobiDB-lite"/>
    </source>
</evidence>
<feature type="compositionally biased region" description="Polar residues" evidence="2">
    <location>
        <begin position="454"/>
        <end position="465"/>
    </location>
</feature>
<gene>
    <name evidence="4" type="ORF">EKO04_010666</name>
</gene>
<feature type="region of interest" description="Disordered" evidence="2">
    <location>
        <begin position="1203"/>
        <end position="1227"/>
    </location>
</feature>
<feature type="region of interest" description="Disordered" evidence="2">
    <location>
        <begin position="454"/>
        <end position="481"/>
    </location>
</feature>
<feature type="region of interest" description="Disordered" evidence="2">
    <location>
        <begin position="536"/>
        <end position="556"/>
    </location>
</feature>
<feature type="region of interest" description="Disordered" evidence="2">
    <location>
        <begin position="871"/>
        <end position="900"/>
    </location>
</feature>
<feature type="compositionally biased region" description="Acidic residues" evidence="2">
    <location>
        <begin position="877"/>
        <end position="896"/>
    </location>
</feature>
<dbReference type="EMBL" id="RZGK01000021">
    <property type="protein sequence ID" value="KAF9691346.1"/>
    <property type="molecule type" value="Genomic_DNA"/>
</dbReference>
<comment type="caution">
    <text evidence="4">The sequence shown here is derived from an EMBL/GenBank/DDBJ whole genome shotgun (WGS) entry which is preliminary data.</text>
</comment>
<keyword evidence="5" id="KW-1185">Reference proteome</keyword>
<feature type="compositionally biased region" description="Polar residues" evidence="2">
    <location>
        <begin position="792"/>
        <end position="806"/>
    </location>
</feature>
<dbReference type="InterPro" id="IPR021006">
    <property type="entry name" value="Hda2/3"/>
</dbReference>
<dbReference type="InterPro" id="IPR038609">
    <property type="entry name" value="HDA1_su2/3_sf"/>
</dbReference>
<feature type="region of interest" description="Disordered" evidence="2">
    <location>
        <begin position="791"/>
        <end position="815"/>
    </location>
</feature>
<feature type="region of interest" description="Disordered" evidence="2">
    <location>
        <begin position="568"/>
        <end position="733"/>
    </location>
</feature>
<evidence type="ECO:0000259" key="3">
    <source>
        <dbReference type="PROSITE" id="PS50013"/>
    </source>
</evidence>
<feature type="compositionally biased region" description="Low complexity" evidence="2">
    <location>
        <begin position="24"/>
        <end position="37"/>
    </location>
</feature>
<dbReference type="Gene3D" id="3.40.50.12360">
    <property type="match status" value="1"/>
</dbReference>
<feature type="compositionally biased region" description="Basic residues" evidence="2">
    <location>
        <begin position="1"/>
        <end position="20"/>
    </location>
</feature>
<feature type="compositionally biased region" description="Low complexity" evidence="2">
    <location>
        <begin position="150"/>
        <end position="178"/>
    </location>
</feature>
<evidence type="ECO:0000313" key="4">
    <source>
        <dbReference type="EMBL" id="KAF9691346.1"/>
    </source>
</evidence>
<feature type="region of interest" description="Disordered" evidence="2">
    <location>
        <begin position="131"/>
        <end position="184"/>
    </location>
</feature>
<organism evidence="4 5">
    <name type="scientific">Ascochyta lentis</name>
    <dbReference type="NCBI Taxonomy" id="205686"/>
    <lineage>
        <taxon>Eukaryota</taxon>
        <taxon>Fungi</taxon>
        <taxon>Dikarya</taxon>
        <taxon>Ascomycota</taxon>
        <taxon>Pezizomycotina</taxon>
        <taxon>Dothideomycetes</taxon>
        <taxon>Pleosporomycetidae</taxon>
        <taxon>Pleosporales</taxon>
        <taxon>Pleosporineae</taxon>
        <taxon>Didymellaceae</taxon>
        <taxon>Ascochyta</taxon>
    </lineage>
</organism>
<feature type="compositionally biased region" description="Polar residues" evidence="2">
    <location>
        <begin position="1203"/>
        <end position="1212"/>
    </location>
</feature>
<dbReference type="Proteomes" id="UP000651452">
    <property type="component" value="Unassembled WGS sequence"/>
</dbReference>
<proteinExistence type="predicted"/>
<reference evidence="4" key="1">
    <citation type="submission" date="2018-12" db="EMBL/GenBank/DDBJ databases">
        <authorList>
            <person name="Syme R.A."/>
            <person name="Farfan-Caceres L."/>
            <person name="Lichtenzveig J."/>
        </authorList>
    </citation>
    <scope>NUCLEOTIDE SEQUENCE</scope>
    <source>
        <strain evidence="4">Al4</strain>
    </source>
</reference>
<feature type="compositionally biased region" description="Polar residues" evidence="2">
    <location>
        <begin position="637"/>
        <end position="657"/>
    </location>
</feature>
<dbReference type="PROSITE" id="PS50013">
    <property type="entry name" value="CHROMO_2"/>
    <property type="match status" value="1"/>
</dbReference>
<feature type="region of interest" description="Disordered" evidence="2">
    <location>
        <begin position="199"/>
        <end position="234"/>
    </location>
</feature>
<feature type="region of interest" description="Disordered" evidence="2">
    <location>
        <begin position="1480"/>
        <end position="1525"/>
    </location>
</feature>
<evidence type="ECO:0000256" key="1">
    <source>
        <dbReference type="SAM" id="Coils"/>
    </source>
</evidence>
<feature type="compositionally biased region" description="Basic and acidic residues" evidence="2">
    <location>
        <begin position="675"/>
        <end position="690"/>
    </location>
</feature>
<feature type="domain" description="Chromo" evidence="3">
    <location>
        <begin position="51"/>
        <end position="121"/>
    </location>
</feature>
<protein>
    <recommendedName>
        <fullName evidence="3">Chromo domain-containing protein</fullName>
    </recommendedName>
</protein>
<reference evidence="4" key="2">
    <citation type="submission" date="2020-09" db="EMBL/GenBank/DDBJ databases">
        <title>Reference genome assembly for Australian Ascochyta lentis isolate Al4.</title>
        <authorList>
            <person name="Lee R.C."/>
            <person name="Farfan-Caceres L.M."/>
            <person name="Debler J.W."/>
            <person name="Williams A.H."/>
            <person name="Henares B.M."/>
        </authorList>
    </citation>
    <scope>NUCLEOTIDE SEQUENCE</scope>
    <source>
        <strain evidence="4">Al4</strain>
    </source>
</reference>